<evidence type="ECO:0000313" key="2">
    <source>
        <dbReference type="EMBL" id="KNC32317.1"/>
    </source>
</evidence>
<keyword evidence="3" id="KW-1185">Reference proteome</keyword>
<evidence type="ECO:0000256" key="1">
    <source>
        <dbReference type="SAM" id="SignalP"/>
    </source>
</evidence>
<name>A0A0L0CJC4_LUCCU</name>
<accession>A0A0L0CJC4</accession>
<gene>
    <name evidence="2" type="ORF">FF38_14004</name>
</gene>
<feature type="signal peptide" evidence="1">
    <location>
        <begin position="1"/>
        <end position="22"/>
    </location>
</feature>
<reference evidence="2 3" key="1">
    <citation type="journal article" date="2015" name="Nat. Commun.">
        <title>Lucilia cuprina genome unlocks parasitic fly biology to underpin future interventions.</title>
        <authorList>
            <person name="Anstead C.A."/>
            <person name="Korhonen P.K."/>
            <person name="Young N.D."/>
            <person name="Hall R.S."/>
            <person name="Jex A.R."/>
            <person name="Murali S.C."/>
            <person name="Hughes D.S."/>
            <person name="Lee S.F."/>
            <person name="Perry T."/>
            <person name="Stroehlein A.J."/>
            <person name="Ansell B.R."/>
            <person name="Breugelmans B."/>
            <person name="Hofmann A."/>
            <person name="Qu J."/>
            <person name="Dugan S."/>
            <person name="Lee S.L."/>
            <person name="Chao H."/>
            <person name="Dinh H."/>
            <person name="Han Y."/>
            <person name="Doddapaneni H.V."/>
            <person name="Worley K.C."/>
            <person name="Muzny D.M."/>
            <person name="Ioannidis P."/>
            <person name="Waterhouse R.M."/>
            <person name="Zdobnov E.M."/>
            <person name="James P.J."/>
            <person name="Bagnall N.H."/>
            <person name="Kotze A.C."/>
            <person name="Gibbs R.A."/>
            <person name="Richards S."/>
            <person name="Batterham P."/>
            <person name="Gasser R.B."/>
        </authorList>
    </citation>
    <scope>NUCLEOTIDE SEQUENCE [LARGE SCALE GENOMIC DNA]</scope>
    <source>
        <strain evidence="2 3">LS</strain>
        <tissue evidence="2">Full body</tissue>
    </source>
</reference>
<dbReference type="EMBL" id="JRES01000321">
    <property type="protein sequence ID" value="KNC32317.1"/>
    <property type="molecule type" value="Genomic_DNA"/>
</dbReference>
<organism evidence="2 3">
    <name type="scientific">Lucilia cuprina</name>
    <name type="common">Green bottle fly</name>
    <name type="synonym">Australian sheep blowfly</name>
    <dbReference type="NCBI Taxonomy" id="7375"/>
    <lineage>
        <taxon>Eukaryota</taxon>
        <taxon>Metazoa</taxon>
        <taxon>Ecdysozoa</taxon>
        <taxon>Arthropoda</taxon>
        <taxon>Hexapoda</taxon>
        <taxon>Insecta</taxon>
        <taxon>Pterygota</taxon>
        <taxon>Neoptera</taxon>
        <taxon>Endopterygota</taxon>
        <taxon>Diptera</taxon>
        <taxon>Brachycera</taxon>
        <taxon>Muscomorpha</taxon>
        <taxon>Oestroidea</taxon>
        <taxon>Calliphoridae</taxon>
        <taxon>Luciliinae</taxon>
        <taxon>Lucilia</taxon>
    </lineage>
</organism>
<dbReference type="OrthoDB" id="7999179at2759"/>
<keyword evidence="1" id="KW-0732">Signal</keyword>
<sequence length="605" mass="68421">MYKKIISTLFLIILGVVANGEAQNVEPYNYSSNSNSSLRTEVYINMNRQQYAKIIEGYDIQMELFKQSYAASLDTINIRQDMLVDTLVQTDAELNPLEILSNLSQKCVSKYRSSIPTVAVTKRNINNCITTASQQVNGMLTIPLNTRTSTESYLKNTFERDINLCGRTYSLLPFNYTMCVVNAVDAANIYVFNSQKNFANQMDVASCSSKANIKKALDCSYLVEKEAISAIAESKTLIDKCLTGQNECKPCNQGFTCSEVYYMQRYEVSYSSKTMDNPFYGRNDIKNCLITFANNKRYNKTVNKLKILISNMYKKIISTLFLIILGVVANGEAQNVEPYNYSSNSNSSLRTEVYINMNRQQYAKIIEGYDIQMELFKQSYAASLDTINIRQDMLVDTLVQTDAELNPLEILSNLSQKCVSKYRSSIPTVAVTKRNINNCITTASQQVNGMLTIPLNTRTSTESYLKNTFERDINLCGRTYSLLPFNYTMCVVNAVDAANIYVFNSQKNFANQMDVASCSSKANIKKALDCSYLIEKEAISAIAESKTLIDKCLTGQNECKPCNQGFTCSEVYYMQRYEVSYSSKTMDNPFYGRNDIKNCLMLKIQ</sequence>
<proteinExistence type="predicted"/>
<evidence type="ECO:0000313" key="3">
    <source>
        <dbReference type="Proteomes" id="UP000037069"/>
    </source>
</evidence>
<comment type="caution">
    <text evidence="2">The sequence shown here is derived from an EMBL/GenBank/DDBJ whole genome shotgun (WGS) entry which is preliminary data.</text>
</comment>
<dbReference type="Proteomes" id="UP000037069">
    <property type="component" value="Unassembled WGS sequence"/>
</dbReference>
<feature type="chain" id="PRO_5005536428" description="Protein TsetseEP domain-containing protein" evidence="1">
    <location>
        <begin position="23"/>
        <end position="605"/>
    </location>
</feature>
<protein>
    <recommendedName>
        <fullName evidence="4">Protein TsetseEP domain-containing protein</fullName>
    </recommendedName>
</protein>
<evidence type="ECO:0008006" key="4">
    <source>
        <dbReference type="Google" id="ProtNLM"/>
    </source>
</evidence>
<dbReference type="OMA" id="GQNECKP"/>
<dbReference type="AlphaFoldDB" id="A0A0L0CJC4"/>